<reference evidence="3" key="1">
    <citation type="journal article" date="2019" name="Int. J. Syst. Evol. Microbiol.">
        <title>The Global Catalogue of Microorganisms (GCM) 10K type strain sequencing project: providing services to taxonomists for standard genome sequencing and annotation.</title>
        <authorList>
            <consortium name="The Broad Institute Genomics Platform"/>
            <consortium name="The Broad Institute Genome Sequencing Center for Infectious Disease"/>
            <person name="Wu L."/>
            <person name="Ma J."/>
        </authorList>
    </citation>
    <scope>NUCLEOTIDE SEQUENCE [LARGE SCALE GENOMIC DNA]</scope>
    <source>
        <strain evidence="3">CCUG 53903</strain>
    </source>
</reference>
<proteinExistence type="predicted"/>
<keyword evidence="3" id="KW-1185">Reference proteome</keyword>
<evidence type="ECO:0000256" key="1">
    <source>
        <dbReference type="SAM" id="MobiDB-lite"/>
    </source>
</evidence>
<sequence>MTEPEDVFQAEVIRRHELPYARPLVGAKEPETTFQREVVDRYRQPGTAQTDSTPEGGGRALASPTAQAIAADRAWLAKMMAARRTTDDS</sequence>
<comment type="caution">
    <text evidence="2">The sequence shown here is derived from an EMBL/GenBank/DDBJ whole genome shotgun (WGS) entry which is preliminary data.</text>
</comment>
<name>A0ABW1D8X1_9ACTN</name>
<organism evidence="2 3">
    <name type="scientific">Nonomuraea insulae</name>
    <dbReference type="NCBI Taxonomy" id="1616787"/>
    <lineage>
        <taxon>Bacteria</taxon>
        <taxon>Bacillati</taxon>
        <taxon>Actinomycetota</taxon>
        <taxon>Actinomycetes</taxon>
        <taxon>Streptosporangiales</taxon>
        <taxon>Streptosporangiaceae</taxon>
        <taxon>Nonomuraea</taxon>
    </lineage>
</organism>
<evidence type="ECO:0000313" key="3">
    <source>
        <dbReference type="Proteomes" id="UP001596058"/>
    </source>
</evidence>
<dbReference type="EMBL" id="JBHSPA010000089">
    <property type="protein sequence ID" value="MFC5833126.1"/>
    <property type="molecule type" value="Genomic_DNA"/>
</dbReference>
<gene>
    <name evidence="2" type="ORF">ACFPZ3_55540</name>
</gene>
<accession>A0ABW1D8X1</accession>
<dbReference type="Proteomes" id="UP001596058">
    <property type="component" value="Unassembled WGS sequence"/>
</dbReference>
<feature type="region of interest" description="Disordered" evidence="1">
    <location>
        <begin position="23"/>
        <end position="66"/>
    </location>
</feature>
<protein>
    <submittedName>
        <fullName evidence="2">Uncharacterized protein</fullName>
    </submittedName>
</protein>
<dbReference type="RefSeq" id="WP_379522554.1">
    <property type="nucleotide sequence ID" value="NZ_JBHSPA010000089.1"/>
</dbReference>
<evidence type="ECO:0000313" key="2">
    <source>
        <dbReference type="EMBL" id="MFC5833126.1"/>
    </source>
</evidence>